<evidence type="ECO:0000256" key="1">
    <source>
        <dbReference type="ARBA" id="ARBA00009805"/>
    </source>
</evidence>
<dbReference type="AlphaFoldDB" id="B6SJJ8"/>
<evidence type="ECO:0000256" key="9">
    <source>
        <dbReference type="RuleBase" id="RU000576"/>
    </source>
</evidence>
<keyword evidence="7 9" id="KW-0689">Ribosomal protein</keyword>
<dbReference type="PANTHER" id="PTHR10768:SF0">
    <property type="entry name" value="RIBOSOMAL PROTEIN L37"/>
    <property type="match status" value="1"/>
</dbReference>
<dbReference type="GO" id="GO:0005840">
    <property type="term" value="C:ribosome"/>
    <property type="evidence" value="ECO:0007669"/>
    <property type="project" value="UniProtKB-KW"/>
</dbReference>
<dbReference type="Gene3D" id="2.20.25.30">
    <property type="match status" value="1"/>
</dbReference>
<dbReference type="PANTHER" id="PTHR10768">
    <property type="entry name" value="60S RIBOSOMAL PROTEIN L37"/>
    <property type="match status" value="1"/>
</dbReference>
<keyword evidence="2 9" id="KW-0479">Metal-binding</keyword>
<evidence type="ECO:0000256" key="5">
    <source>
        <dbReference type="ARBA" id="ARBA00022833"/>
    </source>
</evidence>
<comment type="similarity">
    <text evidence="1 9">Belongs to the eukaryotic ribosomal protein eL37 family.</text>
</comment>
<keyword evidence="4" id="KW-0863">Zinc-finger</keyword>
<dbReference type="GO" id="GO:0019843">
    <property type="term" value="F:rRNA binding"/>
    <property type="evidence" value="ECO:0007669"/>
    <property type="project" value="UniProtKB-KW"/>
</dbReference>
<proteinExistence type="evidence at transcript level"/>
<dbReference type="InterPro" id="IPR001569">
    <property type="entry name" value="Ribosomal_eL37"/>
</dbReference>
<protein>
    <recommendedName>
        <fullName evidence="9">Ribosomal protein L37</fullName>
    </recommendedName>
</protein>
<evidence type="ECO:0000256" key="4">
    <source>
        <dbReference type="ARBA" id="ARBA00022771"/>
    </source>
</evidence>
<evidence type="ECO:0000256" key="6">
    <source>
        <dbReference type="ARBA" id="ARBA00022884"/>
    </source>
</evidence>
<dbReference type="FunFam" id="2.20.25.30:FF:000001">
    <property type="entry name" value="Ribosomal protein L37"/>
    <property type="match status" value="1"/>
</dbReference>
<evidence type="ECO:0000256" key="7">
    <source>
        <dbReference type="ARBA" id="ARBA00022980"/>
    </source>
</evidence>
<dbReference type="InterPro" id="IPR011332">
    <property type="entry name" value="Ribosomal_zn-bd"/>
</dbReference>
<dbReference type="EMBL" id="EU952913">
    <property type="protein sequence ID" value="ACG25031.1"/>
    <property type="molecule type" value="mRNA"/>
</dbReference>
<organism evidence="11">
    <name type="scientific">Zea mays</name>
    <name type="common">Maize</name>
    <dbReference type="NCBI Taxonomy" id="4577"/>
    <lineage>
        <taxon>Eukaryota</taxon>
        <taxon>Viridiplantae</taxon>
        <taxon>Streptophyta</taxon>
        <taxon>Embryophyta</taxon>
        <taxon>Tracheophyta</taxon>
        <taxon>Spermatophyta</taxon>
        <taxon>Magnoliopsida</taxon>
        <taxon>Liliopsida</taxon>
        <taxon>Poales</taxon>
        <taxon>Poaceae</taxon>
        <taxon>PACMAD clade</taxon>
        <taxon>Panicoideae</taxon>
        <taxon>Andropogonodae</taxon>
        <taxon>Andropogoneae</taxon>
        <taxon>Tripsacinae</taxon>
        <taxon>Zea</taxon>
    </lineage>
</organism>
<dbReference type="PROSITE" id="PS01077">
    <property type="entry name" value="RIBOSOMAL_L37E"/>
    <property type="match status" value="1"/>
</dbReference>
<evidence type="ECO:0000313" key="11">
    <source>
        <dbReference type="EMBL" id="ACG25031.1"/>
    </source>
</evidence>
<dbReference type="GO" id="GO:1990904">
    <property type="term" value="C:ribonucleoprotein complex"/>
    <property type="evidence" value="ECO:0007669"/>
    <property type="project" value="UniProtKB-KW"/>
</dbReference>
<dbReference type="GO" id="GO:0008270">
    <property type="term" value="F:zinc ion binding"/>
    <property type="evidence" value="ECO:0007669"/>
    <property type="project" value="UniProtKB-KW"/>
</dbReference>
<keyword evidence="5 9" id="KW-0862">Zinc</keyword>
<sequence>MTKGTQSFGKRQTKTHTLCRRCGRVTFHKQNKVCGSCGYPAARLRRYDGWGRKTARRRGQGTGRMSYLKNVPRRAKNGFRTGVTPRPKVRKTITK</sequence>
<evidence type="ECO:0000256" key="3">
    <source>
        <dbReference type="ARBA" id="ARBA00022730"/>
    </source>
</evidence>
<dbReference type="GO" id="GO:0006412">
    <property type="term" value="P:translation"/>
    <property type="evidence" value="ECO:0007669"/>
    <property type="project" value="InterPro"/>
</dbReference>
<accession>B6SJJ8</accession>
<evidence type="ECO:0000256" key="10">
    <source>
        <dbReference type="SAM" id="MobiDB-lite"/>
    </source>
</evidence>
<feature type="region of interest" description="Disordered" evidence="10">
    <location>
        <begin position="73"/>
        <end position="95"/>
    </location>
</feature>
<dbReference type="Pfam" id="PF01907">
    <property type="entry name" value="Ribosomal_L37e"/>
    <property type="match status" value="1"/>
</dbReference>
<keyword evidence="8 9" id="KW-0687">Ribonucleoprotein</keyword>
<evidence type="ECO:0000256" key="8">
    <source>
        <dbReference type="ARBA" id="ARBA00023274"/>
    </source>
</evidence>
<evidence type="ECO:0000256" key="2">
    <source>
        <dbReference type="ARBA" id="ARBA00022723"/>
    </source>
</evidence>
<keyword evidence="6 9" id="KW-0694">RNA-binding</keyword>
<dbReference type="ExpressionAtlas" id="B6SJJ8">
    <property type="expression patterns" value="baseline and differential"/>
</dbReference>
<comment type="function">
    <text evidence="9">Component of the large ribosomal subunit. The ribosome is a large ribonucleoprotein complex responsible for the synthesis of proteins in the cell.</text>
</comment>
<dbReference type="InterPro" id="IPR011331">
    <property type="entry name" value="Ribosomal_eL37/eL43"/>
</dbReference>
<dbReference type="SUPFAM" id="SSF57829">
    <property type="entry name" value="Zn-binding ribosomal proteins"/>
    <property type="match status" value="1"/>
</dbReference>
<keyword evidence="3 9" id="KW-0699">rRNA-binding</keyword>
<dbReference type="InterPro" id="IPR018267">
    <property type="entry name" value="Ribosomal_eL37_CS"/>
</dbReference>
<name>B6SJJ8_MAIZE</name>
<dbReference type="GO" id="GO:0003735">
    <property type="term" value="F:structural constituent of ribosome"/>
    <property type="evidence" value="ECO:0007669"/>
    <property type="project" value="InterPro"/>
</dbReference>
<reference evidence="11" key="1">
    <citation type="journal article" date="2009" name="Plant Mol. Biol.">
        <title>Insights into corn genes derived from large-scale cDNA sequencing.</title>
        <authorList>
            <person name="Alexandrov N.N."/>
            <person name="Brover V.V."/>
            <person name="Freidin S."/>
            <person name="Troukhan M.E."/>
            <person name="Tatarinova T.V."/>
            <person name="Zhang H."/>
            <person name="Swaller T.J."/>
            <person name="Lu Y.P."/>
            <person name="Bouck J."/>
            <person name="Flavell R.B."/>
            <person name="Feldmann K.A."/>
        </authorList>
    </citation>
    <scope>NUCLEOTIDE SEQUENCE</scope>
</reference>